<protein>
    <submittedName>
        <fullName evidence="3">Iron(III) transport system substrate-binding protein</fullName>
    </submittedName>
</protein>
<comment type="caution">
    <text evidence="3">The sequence shown here is derived from an EMBL/GenBank/DDBJ whole genome shotgun (WGS) entry which is preliminary data.</text>
</comment>
<proteinExistence type="predicted"/>
<feature type="transmembrane region" description="Helical" evidence="2">
    <location>
        <begin position="7"/>
        <end position="27"/>
    </location>
</feature>
<dbReference type="PANTHER" id="PTHR30006">
    <property type="entry name" value="THIAMINE-BINDING PERIPLASMIC PROTEIN-RELATED"/>
    <property type="match status" value="1"/>
</dbReference>
<evidence type="ECO:0000256" key="2">
    <source>
        <dbReference type="SAM" id="Phobius"/>
    </source>
</evidence>
<reference evidence="3 4" key="1">
    <citation type="submission" date="2023-07" db="EMBL/GenBank/DDBJ databases">
        <title>Genomic Encyclopedia of Type Strains, Phase IV (KMG-IV): sequencing the most valuable type-strain genomes for metagenomic binning, comparative biology and taxonomic classification.</title>
        <authorList>
            <person name="Goeker M."/>
        </authorList>
    </citation>
    <scope>NUCLEOTIDE SEQUENCE [LARGE SCALE GENOMIC DNA]</scope>
    <source>
        <strain evidence="3 4">DSM 16980</strain>
    </source>
</reference>
<accession>A0ABT9Y8J6</accession>
<keyword evidence="2" id="KW-1133">Transmembrane helix</keyword>
<evidence type="ECO:0000313" key="4">
    <source>
        <dbReference type="Proteomes" id="UP001239167"/>
    </source>
</evidence>
<dbReference type="EMBL" id="JAUSUE010000006">
    <property type="protein sequence ID" value="MDQ0203487.1"/>
    <property type="molecule type" value="Genomic_DNA"/>
</dbReference>
<dbReference type="Proteomes" id="UP001239167">
    <property type="component" value="Unassembled WGS sequence"/>
</dbReference>
<dbReference type="SUPFAM" id="SSF53850">
    <property type="entry name" value="Periplasmic binding protein-like II"/>
    <property type="match status" value="1"/>
</dbReference>
<keyword evidence="2" id="KW-0472">Membrane</keyword>
<gene>
    <name evidence="3" type="ORF">J2S01_001203</name>
</gene>
<dbReference type="PANTHER" id="PTHR30006:SF2">
    <property type="entry name" value="ABC TRANSPORTER SUBSTRATE-BINDING PROTEIN"/>
    <property type="match status" value="1"/>
</dbReference>
<dbReference type="Pfam" id="PF13343">
    <property type="entry name" value="SBP_bac_6"/>
    <property type="match status" value="1"/>
</dbReference>
<keyword evidence="1" id="KW-0732">Signal</keyword>
<organism evidence="3 4">
    <name type="scientific">Pectinatus haikarae</name>
    <dbReference type="NCBI Taxonomy" id="349096"/>
    <lineage>
        <taxon>Bacteria</taxon>
        <taxon>Bacillati</taxon>
        <taxon>Bacillota</taxon>
        <taxon>Negativicutes</taxon>
        <taxon>Selenomonadales</taxon>
        <taxon>Selenomonadaceae</taxon>
        <taxon>Pectinatus</taxon>
    </lineage>
</organism>
<evidence type="ECO:0000256" key="1">
    <source>
        <dbReference type="ARBA" id="ARBA00022729"/>
    </source>
</evidence>
<dbReference type="RefSeq" id="WP_196604684.1">
    <property type="nucleotide sequence ID" value="NZ_CP116940.1"/>
</dbReference>
<keyword evidence="2" id="KW-0812">Transmembrane</keyword>
<evidence type="ECO:0000313" key="3">
    <source>
        <dbReference type="EMBL" id="MDQ0203487.1"/>
    </source>
</evidence>
<sequence length="347" mass="39542">MRRYIPLFFIVCSILLILLAVNTYWIYHTSDNRQITVTRNKITVYTTLPMQVAAPIAAEYEKLNKVKVNFVLLSEKELTDKMQNGTMPLNGQADIILAGQDVLKRAAALNVLAAFSSEQEDVVANIFKDKNNLWTGIWYDPIIFCANRDYLQAAPYIPRTWAALVNEENIRIGLTDFLASDTSANLFYAFIRHYGNEQAFSFLQKLHPKVLQYAKYLSTPVRMAGMGEVDISIAVQSEAVKYLNNNYPLVIIYPEDGTYYQVTGAALLKNAPDKAQASRFIQWLLGDDIQLCLQRNGFFFVPTNYSTFAYKTYAGKGLVPFSNNIEMPTEEQKMSLLDEWVKNIRLQ</sequence>
<dbReference type="Gene3D" id="3.40.190.10">
    <property type="entry name" value="Periplasmic binding protein-like II"/>
    <property type="match status" value="2"/>
</dbReference>
<name>A0ABT9Y8J6_9FIRM</name>
<keyword evidence="4" id="KW-1185">Reference proteome</keyword>